<evidence type="ECO:0000256" key="7">
    <source>
        <dbReference type="RuleBase" id="RU363032"/>
    </source>
</evidence>
<feature type="transmembrane region" description="Helical" evidence="7">
    <location>
        <begin position="106"/>
        <end position="127"/>
    </location>
</feature>
<keyword evidence="2 7" id="KW-0813">Transport</keyword>
<dbReference type="Proteomes" id="UP001499930">
    <property type="component" value="Unassembled WGS sequence"/>
</dbReference>
<feature type="domain" description="ABC transmembrane type-1" evidence="9">
    <location>
        <begin position="102"/>
        <end position="313"/>
    </location>
</feature>
<evidence type="ECO:0000256" key="2">
    <source>
        <dbReference type="ARBA" id="ARBA00022448"/>
    </source>
</evidence>
<dbReference type="InterPro" id="IPR000515">
    <property type="entry name" value="MetI-like"/>
</dbReference>
<comment type="similarity">
    <text evidence="7">Belongs to the binding-protein-dependent transport system permease family.</text>
</comment>
<protein>
    <submittedName>
        <fullName evidence="10">Sugar ABC transporter permease</fullName>
    </submittedName>
</protein>
<feature type="transmembrane region" description="Helical" evidence="7">
    <location>
        <begin position="139"/>
        <end position="159"/>
    </location>
</feature>
<evidence type="ECO:0000256" key="4">
    <source>
        <dbReference type="ARBA" id="ARBA00022692"/>
    </source>
</evidence>
<dbReference type="PANTHER" id="PTHR30193:SF41">
    <property type="entry name" value="DIACETYLCHITOBIOSE UPTAKE SYSTEM PERMEASE PROTEIN NGCF"/>
    <property type="match status" value="1"/>
</dbReference>
<dbReference type="EMBL" id="BAAAWD010000031">
    <property type="protein sequence ID" value="GAA3041168.1"/>
    <property type="molecule type" value="Genomic_DNA"/>
</dbReference>
<comment type="caution">
    <text evidence="10">The sequence shown here is derived from an EMBL/GenBank/DDBJ whole genome shotgun (WGS) entry which is preliminary data.</text>
</comment>
<keyword evidence="4 7" id="KW-0812">Transmembrane</keyword>
<dbReference type="RefSeq" id="WP_344907775.1">
    <property type="nucleotide sequence ID" value="NZ_BAAAWD010000031.1"/>
</dbReference>
<feature type="region of interest" description="Disordered" evidence="8">
    <location>
        <begin position="1"/>
        <end position="27"/>
    </location>
</feature>
<keyword evidence="3" id="KW-1003">Cell membrane</keyword>
<evidence type="ECO:0000256" key="5">
    <source>
        <dbReference type="ARBA" id="ARBA00022989"/>
    </source>
</evidence>
<evidence type="ECO:0000313" key="10">
    <source>
        <dbReference type="EMBL" id="GAA3041168.1"/>
    </source>
</evidence>
<evidence type="ECO:0000256" key="3">
    <source>
        <dbReference type="ARBA" id="ARBA00022475"/>
    </source>
</evidence>
<dbReference type="InterPro" id="IPR051393">
    <property type="entry name" value="ABC_transporter_permease"/>
</dbReference>
<name>A0ABP6LJD5_9ACTN</name>
<dbReference type="PROSITE" id="PS50928">
    <property type="entry name" value="ABC_TM1"/>
    <property type="match status" value="1"/>
</dbReference>
<keyword evidence="11" id="KW-1185">Reference proteome</keyword>
<feature type="transmembrane region" description="Helical" evidence="7">
    <location>
        <begin position="42"/>
        <end position="69"/>
    </location>
</feature>
<keyword evidence="6 7" id="KW-0472">Membrane</keyword>
<dbReference type="PANTHER" id="PTHR30193">
    <property type="entry name" value="ABC TRANSPORTER PERMEASE PROTEIN"/>
    <property type="match status" value="1"/>
</dbReference>
<feature type="transmembrane region" description="Helical" evidence="7">
    <location>
        <begin position="240"/>
        <end position="265"/>
    </location>
</feature>
<evidence type="ECO:0000313" key="11">
    <source>
        <dbReference type="Proteomes" id="UP001499930"/>
    </source>
</evidence>
<dbReference type="Gene3D" id="1.10.3720.10">
    <property type="entry name" value="MetI-like"/>
    <property type="match status" value="1"/>
</dbReference>
<gene>
    <name evidence="10" type="ORF">GCM10017559_82340</name>
</gene>
<evidence type="ECO:0000256" key="1">
    <source>
        <dbReference type="ARBA" id="ARBA00004651"/>
    </source>
</evidence>
<dbReference type="CDD" id="cd06261">
    <property type="entry name" value="TM_PBP2"/>
    <property type="match status" value="1"/>
</dbReference>
<evidence type="ECO:0000256" key="8">
    <source>
        <dbReference type="SAM" id="MobiDB-lite"/>
    </source>
</evidence>
<evidence type="ECO:0000259" key="9">
    <source>
        <dbReference type="PROSITE" id="PS50928"/>
    </source>
</evidence>
<evidence type="ECO:0000256" key="6">
    <source>
        <dbReference type="ARBA" id="ARBA00023136"/>
    </source>
</evidence>
<dbReference type="SUPFAM" id="SSF161098">
    <property type="entry name" value="MetI-like"/>
    <property type="match status" value="1"/>
</dbReference>
<proteinExistence type="inferred from homology"/>
<organism evidence="10 11">
    <name type="scientific">Streptosporangium longisporum</name>
    <dbReference type="NCBI Taxonomy" id="46187"/>
    <lineage>
        <taxon>Bacteria</taxon>
        <taxon>Bacillati</taxon>
        <taxon>Actinomycetota</taxon>
        <taxon>Actinomycetes</taxon>
        <taxon>Streptosporangiales</taxon>
        <taxon>Streptosporangiaceae</taxon>
        <taxon>Streptosporangium</taxon>
    </lineage>
</organism>
<feature type="transmembrane region" description="Helical" evidence="7">
    <location>
        <begin position="292"/>
        <end position="312"/>
    </location>
</feature>
<accession>A0ABP6LJD5</accession>
<dbReference type="Pfam" id="PF00528">
    <property type="entry name" value="BPD_transp_1"/>
    <property type="match status" value="1"/>
</dbReference>
<reference evidence="11" key="1">
    <citation type="journal article" date="2019" name="Int. J. Syst. Evol. Microbiol.">
        <title>The Global Catalogue of Microorganisms (GCM) 10K type strain sequencing project: providing services to taxonomists for standard genome sequencing and annotation.</title>
        <authorList>
            <consortium name="The Broad Institute Genomics Platform"/>
            <consortium name="The Broad Institute Genome Sequencing Center for Infectious Disease"/>
            <person name="Wu L."/>
            <person name="Ma J."/>
        </authorList>
    </citation>
    <scope>NUCLEOTIDE SEQUENCE [LARGE SCALE GENOMIC DNA]</scope>
    <source>
        <strain evidence="11">JCM 3106</strain>
    </source>
</reference>
<keyword evidence="5 7" id="KW-1133">Transmembrane helix</keyword>
<feature type="transmembrane region" description="Helical" evidence="7">
    <location>
        <begin position="187"/>
        <end position="211"/>
    </location>
</feature>
<comment type="subcellular location">
    <subcellularLocation>
        <location evidence="1 7">Cell membrane</location>
        <topology evidence="1 7">Multi-pass membrane protein</topology>
    </subcellularLocation>
</comment>
<dbReference type="InterPro" id="IPR035906">
    <property type="entry name" value="MetI-like_sf"/>
</dbReference>
<sequence length="325" mass="35347">MTPSASKVAVTAGRVQPRPAGAGHPSVGGRRSFWTVRRRDNLVGYLLIAPQLLGSALFVLLPLGLVFWYSMHEWNVLAGTFEFVGRENYDRLLADANLREVLGGTALFSAGLVVLNLALALVLAILLNQRLAGTTFFRTVFFSPVVVSLVAWTIVWQFLLQDDGGLNGLLGVAGIDGPNWLRGEGTAMTSVIVVQVLKNVGLNMVLFLAALQGVPGQLYEAAELDGAGAWTRFRRITVPLISPTILLTSIITVVGSLQVFAQIAVLTQGGPGMSTTVLVYYLYQQAFQFHHFGYGATLSVLLFAIVALLTVAQWRMRRKWVFNET</sequence>